<feature type="compositionally biased region" description="Basic and acidic residues" evidence="1">
    <location>
        <begin position="30"/>
        <end position="43"/>
    </location>
</feature>
<feature type="region of interest" description="Disordered" evidence="1">
    <location>
        <begin position="279"/>
        <end position="337"/>
    </location>
</feature>
<feature type="region of interest" description="Disordered" evidence="1">
    <location>
        <begin position="1"/>
        <end position="172"/>
    </location>
</feature>
<comment type="caution">
    <text evidence="2">The sequence shown here is derived from an EMBL/GenBank/DDBJ whole genome shotgun (WGS) entry which is preliminary data.</text>
</comment>
<name>A0A1E1KBV1_9HELO</name>
<dbReference type="Proteomes" id="UP000178129">
    <property type="component" value="Unassembled WGS sequence"/>
</dbReference>
<proteinExistence type="predicted"/>
<feature type="compositionally biased region" description="Polar residues" evidence="1">
    <location>
        <begin position="84"/>
        <end position="97"/>
    </location>
</feature>
<protein>
    <submittedName>
        <fullName evidence="2">Uncharacterized protein</fullName>
    </submittedName>
</protein>
<keyword evidence="3" id="KW-1185">Reference proteome</keyword>
<gene>
    <name evidence="2" type="ORF">RCO7_05695</name>
</gene>
<feature type="compositionally biased region" description="Low complexity" evidence="1">
    <location>
        <begin position="129"/>
        <end position="141"/>
    </location>
</feature>
<evidence type="ECO:0000256" key="1">
    <source>
        <dbReference type="SAM" id="MobiDB-lite"/>
    </source>
</evidence>
<organism evidence="2 3">
    <name type="scientific">Rhynchosporium graminicola</name>
    <dbReference type="NCBI Taxonomy" id="2792576"/>
    <lineage>
        <taxon>Eukaryota</taxon>
        <taxon>Fungi</taxon>
        <taxon>Dikarya</taxon>
        <taxon>Ascomycota</taxon>
        <taxon>Pezizomycotina</taxon>
        <taxon>Leotiomycetes</taxon>
        <taxon>Helotiales</taxon>
        <taxon>Ploettnerulaceae</taxon>
        <taxon>Rhynchosporium</taxon>
    </lineage>
</organism>
<evidence type="ECO:0000313" key="2">
    <source>
        <dbReference type="EMBL" id="CZS95512.1"/>
    </source>
</evidence>
<feature type="compositionally biased region" description="Basic and acidic residues" evidence="1">
    <location>
        <begin position="153"/>
        <end position="166"/>
    </location>
</feature>
<evidence type="ECO:0000313" key="3">
    <source>
        <dbReference type="Proteomes" id="UP000178129"/>
    </source>
</evidence>
<accession>A0A1E1KBV1</accession>
<sequence>MAIPQQYHALDNHSETDLHNTQLQGSQEEAELKGDFGKYDSVDTTRASPSTPSQYGKPAVSPASSVSASTSMVSKPLQHALHISSESDLHNTQLQGSQEEDDFGGDIGMDGLVDTSRASFSTPSQYGKSPVPTASSASSSTIPQGSQEEDDHERDMGMDDSIDKSRASPITSSQYGKSVTTCLTHKLFHECGLHIPDFSSDKDLDNIESLDSQEGEEEENDDDFVSYEDHALSVIEAHLCTLFDDNLPLLAKIVPKVIYPARASLELNYRRENKALPSSGVLNEADDDPSSSVYAPTAPLPKSKKNAATFNQSSDKRPRSNSDETNEPDEFPGGGRKKLRKLFDEKVLTYACHYHKLDSAAYNTQVLRKYRTCLALSVKAGELLRIK</sequence>
<feature type="compositionally biased region" description="Low complexity" evidence="1">
    <location>
        <begin position="58"/>
        <end position="76"/>
    </location>
</feature>
<dbReference type="InParanoid" id="A0A1E1KBV1"/>
<reference evidence="3" key="1">
    <citation type="submission" date="2016-03" db="EMBL/GenBank/DDBJ databases">
        <authorList>
            <person name="Ploux O."/>
        </authorList>
    </citation>
    <scope>NUCLEOTIDE SEQUENCE [LARGE SCALE GENOMIC DNA]</scope>
    <source>
        <strain evidence="3">UK7</strain>
    </source>
</reference>
<dbReference type="AlphaFoldDB" id="A0A1E1KBV1"/>
<feature type="compositionally biased region" description="Polar residues" evidence="1">
    <location>
        <begin position="44"/>
        <end position="54"/>
    </location>
</feature>
<dbReference type="EMBL" id="FJUW01000010">
    <property type="protein sequence ID" value="CZS95512.1"/>
    <property type="molecule type" value="Genomic_DNA"/>
</dbReference>
<feature type="compositionally biased region" description="Polar residues" evidence="1">
    <location>
        <begin position="116"/>
        <end position="127"/>
    </location>
</feature>